<feature type="region of interest" description="Disordered" evidence="1">
    <location>
        <begin position="1"/>
        <end position="151"/>
    </location>
</feature>
<proteinExistence type="predicted"/>
<accession>A0A9J6BV24</accession>
<dbReference type="Proteomes" id="UP001107558">
    <property type="component" value="Chromosome 3"/>
</dbReference>
<comment type="caution">
    <text evidence="2">The sequence shown here is derived from an EMBL/GenBank/DDBJ whole genome shotgun (WGS) entry which is preliminary data.</text>
</comment>
<protein>
    <submittedName>
        <fullName evidence="2">Uncharacterized protein</fullName>
    </submittedName>
</protein>
<sequence>MFVAPEIPASFSTTSSVTSEKFSKFSSTTSTSFQDVFSSESTNFKQEQQSAVKQPQQSAPAPFKPQQQQQFAPVQQTTPKPYQPAGQSFPPLKPQTPVSFNKPQTPVSFNKTQTPVNVAPSPKPQQQAPAVSPAPTKPLTPISIPSPRSGLNASPVTPGILKKQIQLDAAVPVPPGGVVGNSQSPVPSYNGRLSGKSPVPFVNTAPAPFNPQFPPLSVQTPETIAQIAPNETPLVPPLRNPAEIPMPLIVSTPLPKYSNCYNNAARPFNEFKDYYKPIHMEEGKKLLPPLIYTDF</sequence>
<gene>
    <name evidence="2" type="ORF">PVAND_003206</name>
</gene>
<dbReference type="EMBL" id="JADBJN010000003">
    <property type="protein sequence ID" value="KAG5673134.1"/>
    <property type="molecule type" value="Genomic_DNA"/>
</dbReference>
<organism evidence="2 3">
    <name type="scientific">Polypedilum vanderplanki</name>
    <name type="common">Sleeping chironomid midge</name>
    <dbReference type="NCBI Taxonomy" id="319348"/>
    <lineage>
        <taxon>Eukaryota</taxon>
        <taxon>Metazoa</taxon>
        <taxon>Ecdysozoa</taxon>
        <taxon>Arthropoda</taxon>
        <taxon>Hexapoda</taxon>
        <taxon>Insecta</taxon>
        <taxon>Pterygota</taxon>
        <taxon>Neoptera</taxon>
        <taxon>Endopterygota</taxon>
        <taxon>Diptera</taxon>
        <taxon>Nematocera</taxon>
        <taxon>Chironomoidea</taxon>
        <taxon>Chironomidae</taxon>
        <taxon>Chironominae</taxon>
        <taxon>Polypedilum</taxon>
        <taxon>Polypedilum</taxon>
    </lineage>
</organism>
<feature type="compositionally biased region" description="Low complexity" evidence="1">
    <location>
        <begin position="10"/>
        <end position="39"/>
    </location>
</feature>
<dbReference type="AlphaFoldDB" id="A0A9J6BV24"/>
<evidence type="ECO:0000313" key="3">
    <source>
        <dbReference type="Proteomes" id="UP001107558"/>
    </source>
</evidence>
<evidence type="ECO:0000256" key="1">
    <source>
        <dbReference type="SAM" id="MobiDB-lite"/>
    </source>
</evidence>
<reference evidence="2" key="1">
    <citation type="submission" date="2021-03" db="EMBL/GenBank/DDBJ databases">
        <title>Chromosome level genome of the anhydrobiotic midge Polypedilum vanderplanki.</title>
        <authorList>
            <person name="Yoshida Y."/>
            <person name="Kikawada T."/>
            <person name="Gusev O."/>
        </authorList>
    </citation>
    <scope>NUCLEOTIDE SEQUENCE</scope>
    <source>
        <strain evidence="2">NIAS01</strain>
        <tissue evidence="2">Whole body or cell culture</tissue>
    </source>
</reference>
<feature type="compositionally biased region" description="Low complexity" evidence="1">
    <location>
        <begin position="53"/>
        <end position="79"/>
    </location>
</feature>
<feature type="compositionally biased region" description="Low complexity" evidence="1">
    <location>
        <begin position="118"/>
        <end position="134"/>
    </location>
</feature>
<name>A0A9J6BV24_POLVA</name>
<evidence type="ECO:0000313" key="2">
    <source>
        <dbReference type="EMBL" id="KAG5673134.1"/>
    </source>
</evidence>
<feature type="compositionally biased region" description="Polar residues" evidence="1">
    <location>
        <begin position="96"/>
        <end position="116"/>
    </location>
</feature>
<feature type="compositionally biased region" description="Polar residues" evidence="1">
    <location>
        <begin position="40"/>
        <end position="52"/>
    </location>
</feature>
<keyword evidence="3" id="KW-1185">Reference proteome</keyword>